<evidence type="ECO:0000256" key="1">
    <source>
        <dbReference type="ARBA" id="ARBA00022679"/>
    </source>
</evidence>
<dbReference type="Pfam" id="PF00406">
    <property type="entry name" value="ADK"/>
    <property type="match status" value="1"/>
</dbReference>
<dbReference type="GO" id="GO:0005737">
    <property type="term" value="C:cytoplasm"/>
    <property type="evidence" value="ECO:0007669"/>
    <property type="project" value="UniProtKB-SubCell"/>
</dbReference>
<comment type="function">
    <text evidence="5">Catalyzes the reversible transfer of the terminal phosphate group between ATP and AMP. Plays an important role in cellular energy homeostasis and in adenine nucleotide metabolism.</text>
</comment>
<dbReference type="InterPro" id="IPR006259">
    <property type="entry name" value="Adenyl_kin_sub"/>
</dbReference>
<name>A0A956M006_UNCEI</name>
<dbReference type="EC" id="2.7.4.3" evidence="5 7"/>
<dbReference type="InterPro" id="IPR027417">
    <property type="entry name" value="P-loop_NTPase"/>
</dbReference>
<keyword evidence="4 5" id="KW-0418">Kinase</keyword>
<comment type="domain">
    <text evidence="5">Consists of three domains, a large central CORE domain and two small peripheral domains, NMPbind and LID, which undergo movements during catalysis. The LID domain closes over the site of phosphoryl transfer upon ATP binding. Assembling and dissambling the active center during each catalytic cycle provides an effective means to prevent ATP hydrolysis. Some bacteria have evolved a zinc-coordinating structure that stabilizes the LID domain.</text>
</comment>
<dbReference type="GO" id="GO:0005524">
    <property type="term" value="F:ATP binding"/>
    <property type="evidence" value="ECO:0007669"/>
    <property type="project" value="UniProtKB-UniRule"/>
</dbReference>
<dbReference type="GO" id="GO:0044209">
    <property type="term" value="P:AMP salvage"/>
    <property type="evidence" value="ECO:0007669"/>
    <property type="project" value="UniProtKB-UniRule"/>
</dbReference>
<evidence type="ECO:0000256" key="7">
    <source>
        <dbReference type="RuleBase" id="RU003331"/>
    </source>
</evidence>
<keyword evidence="5" id="KW-0862">Zinc</keyword>
<feature type="binding site" evidence="5">
    <location>
        <begin position="85"/>
        <end position="88"/>
    </location>
    <ligand>
        <name>AMP</name>
        <dbReference type="ChEBI" id="CHEBI:456215"/>
    </ligand>
</feature>
<accession>A0A956M006</accession>
<sequence length="215" mass="23309">MRIILLGAPGSGKGTQSARIQEAYGVPQISTGDMLRAAIAEGSAVGKKAESFVKSGALVPDDVILDLIRDRVAKPDAAKGFIFDGFPRSLPQAEGLDRLFTETGMSLDRALLIDVPYERILARMTSRRVCGNCGAVYNVITQPPQKDGVCDRCGSALVQREDDTVETVRHRLDVYEANTAPLIEYYRKRDLLSVVPGDAGVDQVFRSVQEILGAL</sequence>
<dbReference type="Gene3D" id="3.40.50.300">
    <property type="entry name" value="P-loop containing nucleotide triphosphate hydrolases"/>
    <property type="match status" value="1"/>
</dbReference>
<dbReference type="Pfam" id="PF05191">
    <property type="entry name" value="ADK_lid"/>
    <property type="match status" value="1"/>
</dbReference>
<evidence type="ECO:0000256" key="2">
    <source>
        <dbReference type="ARBA" id="ARBA00022727"/>
    </source>
</evidence>
<evidence type="ECO:0000256" key="5">
    <source>
        <dbReference type="HAMAP-Rule" id="MF_00235"/>
    </source>
</evidence>
<dbReference type="NCBIfam" id="NF011100">
    <property type="entry name" value="PRK14527.1"/>
    <property type="match status" value="1"/>
</dbReference>
<comment type="subcellular location">
    <subcellularLocation>
        <location evidence="5 7">Cytoplasm</location>
    </subcellularLocation>
</comment>
<feature type="region of interest" description="NMP" evidence="5">
    <location>
        <begin position="30"/>
        <end position="59"/>
    </location>
</feature>
<dbReference type="EMBL" id="JAGQHR010000153">
    <property type="protein sequence ID" value="MCA9727370.1"/>
    <property type="molecule type" value="Genomic_DNA"/>
</dbReference>
<feature type="binding site" evidence="5">
    <location>
        <position position="127"/>
    </location>
    <ligand>
        <name>ATP</name>
        <dbReference type="ChEBI" id="CHEBI:30616"/>
    </ligand>
</feature>
<dbReference type="PROSITE" id="PS00113">
    <property type="entry name" value="ADENYLATE_KINASE"/>
    <property type="match status" value="1"/>
</dbReference>
<evidence type="ECO:0000256" key="6">
    <source>
        <dbReference type="RuleBase" id="RU003330"/>
    </source>
</evidence>
<feature type="binding site" evidence="5">
    <location>
        <position position="171"/>
    </location>
    <ligand>
        <name>AMP</name>
        <dbReference type="ChEBI" id="CHEBI:456215"/>
    </ligand>
</feature>
<keyword evidence="2 5" id="KW-0545">Nucleotide biosynthesis</keyword>
<organism evidence="9 10">
    <name type="scientific">Eiseniibacteriota bacterium</name>
    <dbReference type="NCBI Taxonomy" id="2212470"/>
    <lineage>
        <taxon>Bacteria</taxon>
        <taxon>Candidatus Eiseniibacteriota</taxon>
    </lineage>
</organism>
<evidence type="ECO:0000256" key="4">
    <source>
        <dbReference type="ARBA" id="ARBA00022777"/>
    </source>
</evidence>
<dbReference type="SUPFAM" id="SSF52540">
    <property type="entry name" value="P-loop containing nucleoside triphosphate hydrolases"/>
    <property type="match status" value="1"/>
</dbReference>
<feature type="binding site" evidence="5">
    <location>
        <position position="133"/>
    </location>
    <ligand>
        <name>Zn(2+)</name>
        <dbReference type="ChEBI" id="CHEBI:29105"/>
        <note>structural</note>
    </ligand>
</feature>
<dbReference type="PRINTS" id="PR00094">
    <property type="entry name" value="ADENYLTKNASE"/>
</dbReference>
<feature type="binding site" evidence="5">
    <location>
        <position position="92"/>
    </location>
    <ligand>
        <name>AMP</name>
        <dbReference type="ChEBI" id="CHEBI:456215"/>
    </ligand>
</feature>
<feature type="binding site" evidence="5">
    <location>
        <begin position="136"/>
        <end position="137"/>
    </location>
    <ligand>
        <name>ATP</name>
        <dbReference type="ChEBI" id="CHEBI:30616"/>
    </ligand>
</feature>
<comment type="pathway">
    <text evidence="5">Purine metabolism; AMP biosynthesis via salvage pathway; AMP from ADP: step 1/1.</text>
</comment>
<feature type="binding site" evidence="5">
    <location>
        <position position="199"/>
    </location>
    <ligand>
        <name>ATP</name>
        <dbReference type="ChEBI" id="CHEBI:30616"/>
    </ligand>
</feature>
<dbReference type="FunFam" id="3.40.50.300:FF:000106">
    <property type="entry name" value="Adenylate kinase mitochondrial"/>
    <property type="match status" value="1"/>
</dbReference>
<dbReference type="AlphaFoldDB" id="A0A956M006"/>
<dbReference type="GO" id="GO:0008270">
    <property type="term" value="F:zinc ion binding"/>
    <property type="evidence" value="ECO:0007669"/>
    <property type="project" value="UniProtKB-UniRule"/>
</dbReference>
<evidence type="ECO:0000313" key="9">
    <source>
        <dbReference type="EMBL" id="MCA9727370.1"/>
    </source>
</evidence>
<dbReference type="InterPro" id="IPR007862">
    <property type="entry name" value="Adenylate_kinase_lid-dom"/>
</dbReference>
<dbReference type="InterPro" id="IPR000850">
    <property type="entry name" value="Adenylat/UMP-CMP_kin"/>
</dbReference>
<feature type="binding site" evidence="5">
    <location>
        <begin position="10"/>
        <end position="15"/>
    </location>
    <ligand>
        <name>ATP</name>
        <dbReference type="ChEBI" id="CHEBI:30616"/>
    </ligand>
</feature>
<evidence type="ECO:0000313" key="10">
    <source>
        <dbReference type="Proteomes" id="UP000697710"/>
    </source>
</evidence>
<evidence type="ECO:0000259" key="8">
    <source>
        <dbReference type="Pfam" id="PF05191"/>
    </source>
</evidence>
<feature type="binding site" evidence="5">
    <location>
        <begin position="57"/>
        <end position="59"/>
    </location>
    <ligand>
        <name>AMP</name>
        <dbReference type="ChEBI" id="CHEBI:456215"/>
    </ligand>
</feature>
<feature type="region of interest" description="LID" evidence="5">
    <location>
        <begin position="126"/>
        <end position="163"/>
    </location>
</feature>
<dbReference type="Proteomes" id="UP000697710">
    <property type="component" value="Unassembled WGS sequence"/>
</dbReference>
<keyword evidence="1 5" id="KW-0808">Transferase</keyword>
<reference evidence="9" key="1">
    <citation type="submission" date="2020-04" db="EMBL/GenBank/DDBJ databases">
        <authorList>
            <person name="Zhang T."/>
        </authorList>
    </citation>
    <scope>NUCLEOTIDE SEQUENCE</scope>
    <source>
        <strain evidence="9">HKST-UBA01</strain>
    </source>
</reference>
<dbReference type="CDD" id="cd01428">
    <property type="entry name" value="ADK"/>
    <property type="match status" value="1"/>
</dbReference>
<dbReference type="PANTHER" id="PTHR23359">
    <property type="entry name" value="NUCLEOTIDE KINASE"/>
    <property type="match status" value="1"/>
</dbReference>
<reference evidence="9" key="2">
    <citation type="journal article" date="2021" name="Microbiome">
        <title>Successional dynamics and alternative stable states in a saline activated sludge microbial community over 9 years.</title>
        <authorList>
            <person name="Wang Y."/>
            <person name="Ye J."/>
            <person name="Ju F."/>
            <person name="Liu L."/>
            <person name="Boyd J.A."/>
            <person name="Deng Y."/>
            <person name="Parks D.H."/>
            <person name="Jiang X."/>
            <person name="Yin X."/>
            <person name="Woodcroft B.J."/>
            <person name="Tyson G.W."/>
            <person name="Hugenholtz P."/>
            <person name="Polz M.F."/>
            <person name="Zhang T."/>
        </authorList>
    </citation>
    <scope>NUCLEOTIDE SEQUENCE</scope>
    <source>
        <strain evidence="9">HKST-UBA01</strain>
    </source>
</reference>
<keyword evidence="5" id="KW-0479">Metal-binding</keyword>
<feature type="binding site" evidence="5">
    <location>
        <position position="153"/>
    </location>
    <ligand>
        <name>Zn(2+)</name>
        <dbReference type="ChEBI" id="CHEBI:29105"/>
        <note>structural</note>
    </ligand>
</feature>
<keyword evidence="5 7" id="KW-0067">ATP-binding</keyword>
<dbReference type="InterPro" id="IPR033690">
    <property type="entry name" value="Adenylat_kinase_CS"/>
</dbReference>
<protein>
    <recommendedName>
        <fullName evidence="5 7">Adenylate kinase</fullName>
        <shortName evidence="5">AK</shortName>
        <ecNumber evidence="5 7">2.7.4.3</ecNumber>
    </recommendedName>
    <alternativeName>
        <fullName evidence="5">ATP-AMP transphosphorylase</fullName>
    </alternativeName>
    <alternativeName>
        <fullName evidence="5">ATP:AMP phosphotransferase</fullName>
    </alternativeName>
    <alternativeName>
        <fullName evidence="5">Adenylate monophosphate kinase</fullName>
    </alternativeName>
</protein>
<feature type="binding site" evidence="5">
    <location>
        <position position="160"/>
    </location>
    <ligand>
        <name>AMP</name>
        <dbReference type="ChEBI" id="CHEBI:456215"/>
    </ligand>
</feature>
<feature type="binding site" evidence="5">
    <location>
        <position position="150"/>
    </location>
    <ligand>
        <name>Zn(2+)</name>
        <dbReference type="ChEBI" id="CHEBI:29105"/>
        <note>structural</note>
    </ligand>
</feature>
<comment type="subunit">
    <text evidence="5 7">Monomer.</text>
</comment>
<dbReference type="HAMAP" id="MF_00235">
    <property type="entry name" value="Adenylate_kinase_Adk"/>
    <property type="match status" value="1"/>
</dbReference>
<feature type="domain" description="Adenylate kinase active site lid" evidence="8">
    <location>
        <begin position="127"/>
        <end position="162"/>
    </location>
</feature>
<proteinExistence type="inferred from homology"/>
<keyword evidence="5" id="KW-0963">Cytoplasm</keyword>
<dbReference type="GO" id="GO:0004017">
    <property type="term" value="F:AMP kinase activity"/>
    <property type="evidence" value="ECO:0007669"/>
    <property type="project" value="UniProtKB-UniRule"/>
</dbReference>
<comment type="similarity">
    <text evidence="5 6">Belongs to the adenylate kinase family.</text>
</comment>
<feature type="binding site" evidence="5">
    <location>
        <position position="31"/>
    </location>
    <ligand>
        <name>AMP</name>
        <dbReference type="ChEBI" id="CHEBI:456215"/>
    </ligand>
</feature>
<dbReference type="NCBIfam" id="TIGR01351">
    <property type="entry name" value="adk"/>
    <property type="match status" value="1"/>
</dbReference>
<comment type="caution">
    <text evidence="9">The sequence shown here is derived from an EMBL/GenBank/DDBJ whole genome shotgun (WGS) entry which is preliminary data.</text>
</comment>
<keyword evidence="3 5" id="KW-0547">Nucleotide-binding</keyword>
<dbReference type="NCBIfam" id="NF001381">
    <property type="entry name" value="PRK00279.1-3"/>
    <property type="match status" value="1"/>
</dbReference>
<gene>
    <name evidence="5" type="primary">adk</name>
    <name evidence="9" type="ORF">KC729_06780</name>
</gene>
<dbReference type="NCBIfam" id="NF001380">
    <property type="entry name" value="PRK00279.1-2"/>
    <property type="match status" value="1"/>
</dbReference>
<feature type="binding site" evidence="5">
    <location>
        <position position="36"/>
    </location>
    <ligand>
        <name>AMP</name>
        <dbReference type="ChEBI" id="CHEBI:456215"/>
    </ligand>
</feature>
<evidence type="ECO:0000256" key="3">
    <source>
        <dbReference type="ARBA" id="ARBA00022741"/>
    </source>
</evidence>
<feature type="binding site" evidence="5">
    <location>
        <position position="130"/>
    </location>
    <ligand>
        <name>Zn(2+)</name>
        <dbReference type="ChEBI" id="CHEBI:29105"/>
        <note>structural</note>
    </ligand>
</feature>
<comment type="catalytic activity">
    <reaction evidence="5 7">
        <text>AMP + ATP = 2 ADP</text>
        <dbReference type="Rhea" id="RHEA:12973"/>
        <dbReference type="ChEBI" id="CHEBI:30616"/>
        <dbReference type="ChEBI" id="CHEBI:456215"/>
        <dbReference type="ChEBI" id="CHEBI:456216"/>
        <dbReference type="EC" id="2.7.4.3"/>
    </reaction>
</comment>